<evidence type="ECO:0000259" key="3">
    <source>
        <dbReference type="PROSITE" id="PS51171"/>
    </source>
</evidence>
<dbReference type="InterPro" id="IPR046826">
    <property type="entry name" value="PDH_N"/>
</dbReference>
<dbReference type="Pfam" id="PF26213">
    <property type="entry name" value="TYRAAT1_C"/>
    <property type="match status" value="1"/>
</dbReference>
<dbReference type="Gene3D" id="3.40.50.720">
    <property type="entry name" value="NAD(P)-binding Rossmann-like Domain"/>
    <property type="match status" value="1"/>
</dbReference>
<dbReference type="GO" id="GO:0008977">
    <property type="term" value="F:prephenate dehydrogenase (NAD+) activity"/>
    <property type="evidence" value="ECO:0007669"/>
    <property type="project" value="InterPro"/>
</dbReference>
<dbReference type="PANTHER" id="PTHR43207:SF4">
    <property type="entry name" value="AROGENATE DEHYDROGENASE 2, CHLOROPLASTIC"/>
    <property type="match status" value="1"/>
</dbReference>
<dbReference type="Pfam" id="PF00800">
    <property type="entry name" value="PDT"/>
    <property type="match status" value="1"/>
</dbReference>
<evidence type="ECO:0000256" key="2">
    <source>
        <dbReference type="ARBA" id="ARBA00023002"/>
    </source>
</evidence>
<dbReference type="InterPro" id="IPR001086">
    <property type="entry name" value="Preph_deHydtase"/>
</dbReference>
<comment type="caution">
    <text evidence="5">The sequence shown here is derived from an EMBL/GenBank/DDBJ whole genome shotgun (WGS) entry which is preliminary data.</text>
</comment>
<dbReference type="Proteomes" id="UP000614410">
    <property type="component" value="Unassembled WGS sequence"/>
</dbReference>
<comment type="similarity">
    <text evidence="1">Belongs to the prephenate/arogenate dehydrogenase family.</text>
</comment>
<dbReference type="GO" id="GO:0070403">
    <property type="term" value="F:NAD+ binding"/>
    <property type="evidence" value="ECO:0007669"/>
    <property type="project" value="InterPro"/>
</dbReference>
<dbReference type="SUPFAM" id="SSF53850">
    <property type="entry name" value="Periplasmic binding protein-like II"/>
    <property type="match status" value="1"/>
</dbReference>
<evidence type="ECO:0000256" key="1">
    <source>
        <dbReference type="ARBA" id="ARBA00007964"/>
    </source>
</evidence>
<reference evidence="5 6" key="1">
    <citation type="submission" date="2020-10" db="EMBL/GenBank/DDBJ databases">
        <title>Ca. Dormibacterota MAGs.</title>
        <authorList>
            <person name="Montgomery K."/>
        </authorList>
    </citation>
    <scope>NUCLEOTIDE SEQUENCE [LARGE SCALE GENOMIC DNA]</scope>
    <source>
        <strain evidence="5">Mitchell_Peninsula_5</strain>
    </source>
</reference>
<gene>
    <name evidence="5" type="ORF">JF887_06000</name>
</gene>
<dbReference type="AlphaFoldDB" id="A0A934KCP8"/>
<evidence type="ECO:0000259" key="4">
    <source>
        <dbReference type="PROSITE" id="PS51176"/>
    </source>
</evidence>
<feature type="domain" description="Prephenate dehydratase" evidence="3">
    <location>
        <begin position="262"/>
        <end position="449"/>
    </location>
</feature>
<feature type="domain" description="Prephenate/arogenate dehydrogenase" evidence="4">
    <location>
        <begin position="7"/>
        <end position="291"/>
    </location>
</feature>
<dbReference type="InterPro" id="IPR045011">
    <property type="entry name" value="TYRAAT1/2"/>
</dbReference>
<sequence length="454" mass="50007">MTAPLPATVAVIGFGRFGRLWASMLREDFDVVVYDSAAELREQAAASGFSSDSLRAALSCGVIFYCVPISEFEATLREHLPHFAKLDGPRTLIDVLSVKVHPKEVLDRYLPAAYQAMLTHPMFGPDSVAVSGLAGQTIVVDRYRMAEHAFAAWTEYFASKGLIVVVMTADEHDRLAAESQGVTHFIGRTLERFGFTPTAIDTLGTKKLHEITAQVTNDTEQLFVDLQTRNPHTRAMRVRLSEAQDRVFDQLLPNRLVVDTVIVGIQGGRGSFNEEAARHYMSRTPEAPYELLYLHTTERVLRALHEGSVDRGQFAIHNSAGGMVGESVAAMARYRFAIVEEFAIKISHCLMIGADADLADVDTVMTHPQVLAQCRTSLATKYPTLRQASGDGDLIDHAKVAELLGRGELDASIATMGSRVLADLHGLQVVEDDLQDLDENFTSFLWVQRPPPRA</sequence>
<dbReference type="PANTHER" id="PTHR43207">
    <property type="entry name" value="AROGENATE DEHYDROGENASE-RELATED"/>
    <property type="match status" value="1"/>
</dbReference>
<dbReference type="GO" id="GO:0004664">
    <property type="term" value="F:prephenate dehydratase activity"/>
    <property type="evidence" value="ECO:0007669"/>
    <property type="project" value="InterPro"/>
</dbReference>
<dbReference type="InterPro" id="IPR003099">
    <property type="entry name" value="Prephen_DH"/>
</dbReference>
<keyword evidence="2" id="KW-0560">Oxidoreductase</keyword>
<dbReference type="GO" id="GO:0033730">
    <property type="term" value="F:arogenate dehydrogenase (NADP+) activity"/>
    <property type="evidence" value="ECO:0007669"/>
    <property type="project" value="InterPro"/>
</dbReference>
<dbReference type="SUPFAM" id="SSF51735">
    <property type="entry name" value="NAD(P)-binding Rossmann-fold domains"/>
    <property type="match status" value="1"/>
</dbReference>
<proteinExistence type="inferred from homology"/>
<dbReference type="GO" id="GO:0004665">
    <property type="term" value="F:prephenate dehydrogenase (NADP+) activity"/>
    <property type="evidence" value="ECO:0007669"/>
    <property type="project" value="InterPro"/>
</dbReference>
<evidence type="ECO:0000313" key="5">
    <source>
        <dbReference type="EMBL" id="MBJ7608968.1"/>
    </source>
</evidence>
<protein>
    <submittedName>
        <fullName evidence="5">Prephenate dehydrogenase/arogenate dehydrogenase family protein</fullName>
    </submittedName>
</protein>
<dbReference type="GO" id="GO:0006571">
    <property type="term" value="P:tyrosine biosynthetic process"/>
    <property type="evidence" value="ECO:0007669"/>
    <property type="project" value="InterPro"/>
</dbReference>
<dbReference type="InterPro" id="IPR036291">
    <property type="entry name" value="NAD(P)-bd_dom_sf"/>
</dbReference>
<dbReference type="PROSITE" id="PS51171">
    <property type="entry name" value="PREPHENATE_DEHYDR_3"/>
    <property type="match status" value="1"/>
</dbReference>
<dbReference type="InterPro" id="IPR059064">
    <property type="entry name" value="TYRAAT2_C"/>
</dbReference>
<name>A0A934KCP8_9BACT</name>
<evidence type="ECO:0000313" key="6">
    <source>
        <dbReference type="Proteomes" id="UP000614410"/>
    </source>
</evidence>
<accession>A0A934KCP8</accession>
<dbReference type="PROSITE" id="PS51176">
    <property type="entry name" value="PDH_ADH"/>
    <property type="match status" value="1"/>
</dbReference>
<dbReference type="EMBL" id="JAEKNN010000026">
    <property type="protein sequence ID" value="MBJ7608968.1"/>
    <property type="molecule type" value="Genomic_DNA"/>
</dbReference>
<dbReference type="Pfam" id="PF02153">
    <property type="entry name" value="PDH_N"/>
    <property type="match status" value="1"/>
</dbReference>
<dbReference type="GO" id="GO:0009094">
    <property type="term" value="P:L-phenylalanine biosynthetic process"/>
    <property type="evidence" value="ECO:0007669"/>
    <property type="project" value="InterPro"/>
</dbReference>
<dbReference type="Gene3D" id="3.40.190.10">
    <property type="entry name" value="Periplasmic binding protein-like II"/>
    <property type="match status" value="2"/>
</dbReference>
<organism evidence="5 6">
    <name type="scientific">Candidatus Amunia macphersoniae</name>
    <dbReference type="NCBI Taxonomy" id="3127014"/>
    <lineage>
        <taxon>Bacteria</taxon>
        <taxon>Bacillati</taxon>
        <taxon>Candidatus Dormiibacterota</taxon>
        <taxon>Candidatus Dormibacteria</taxon>
        <taxon>Candidatus Aeolococcales</taxon>
        <taxon>Candidatus Aeolococcaceae</taxon>
        <taxon>Candidatus Amunia</taxon>
    </lineage>
</organism>